<accession>A0A8H5BI58</accession>
<dbReference type="AlphaFoldDB" id="A0A8H5BI58"/>
<name>A0A8H5BI58_9AGAR</name>
<organism evidence="1 2">
    <name type="scientific">Ephemerocybe angulata</name>
    <dbReference type="NCBI Taxonomy" id="980116"/>
    <lineage>
        <taxon>Eukaryota</taxon>
        <taxon>Fungi</taxon>
        <taxon>Dikarya</taxon>
        <taxon>Basidiomycota</taxon>
        <taxon>Agaricomycotina</taxon>
        <taxon>Agaricomycetes</taxon>
        <taxon>Agaricomycetidae</taxon>
        <taxon>Agaricales</taxon>
        <taxon>Agaricineae</taxon>
        <taxon>Psathyrellaceae</taxon>
        <taxon>Ephemerocybe</taxon>
    </lineage>
</organism>
<evidence type="ECO:0000313" key="2">
    <source>
        <dbReference type="Proteomes" id="UP000541558"/>
    </source>
</evidence>
<keyword evidence="2" id="KW-1185">Reference proteome</keyword>
<evidence type="ECO:0000313" key="1">
    <source>
        <dbReference type="EMBL" id="KAF5322958.1"/>
    </source>
</evidence>
<comment type="caution">
    <text evidence="1">The sequence shown here is derived from an EMBL/GenBank/DDBJ whole genome shotgun (WGS) entry which is preliminary data.</text>
</comment>
<dbReference type="Proteomes" id="UP000541558">
    <property type="component" value="Unassembled WGS sequence"/>
</dbReference>
<dbReference type="EMBL" id="JAACJK010000167">
    <property type="protein sequence ID" value="KAF5322958.1"/>
    <property type="molecule type" value="Genomic_DNA"/>
</dbReference>
<sequence length="68" mass="7400">MPSATAGPSYDIPLTRPVEFIKLVQKLQKLAGPTLEQEVKNLQDVIDALKAGCRKLEDAFAVYAAILT</sequence>
<proteinExistence type="predicted"/>
<protein>
    <submittedName>
        <fullName evidence="1">Uncharacterized protein</fullName>
    </submittedName>
</protein>
<gene>
    <name evidence="1" type="ORF">D9611_009330</name>
</gene>
<reference evidence="1 2" key="1">
    <citation type="journal article" date="2020" name="ISME J.">
        <title>Uncovering the hidden diversity of litter-decomposition mechanisms in mushroom-forming fungi.</title>
        <authorList>
            <person name="Floudas D."/>
            <person name="Bentzer J."/>
            <person name="Ahren D."/>
            <person name="Johansson T."/>
            <person name="Persson P."/>
            <person name="Tunlid A."/>
        </authorList>
    </citation>
    <scope>NUCLEOTIDE SEQUENCE [LARGE SCALE GENOMIC DNA]</scope>
    <source>
        <strain evidence="1 2">CBS 175.51</strain>
    </source>
</reference>